<dbReference type="PATRIC" id="fig|1423807.3.peg.285"/>
<feature type="compositionally biased region" description="Basic residues" evidence="1">
    <location>
        <begin position="30"/>
        <end position="45"/>
    </location>
</feature>
<reference evidence="2 3" key="1">
    <citation type="journal article" date="2015" name="Genome Announc.">
        <title>Expanding the biotechnology potential of lactobacilli through comparative genomics of 213 strains and associated genera.</title>
        <authorList>
            <person name="Sun Z."/>
            <person name="Harris H.M."/>
            <person name="McCann A."/>
            <person name="Guo C."/>
            <person name="Argimon S."/>
            <person name="Zhang W."/>
            <person name="Yang X."/>
            <person name="Jeffery I.B."/>
            <person name="Cooney J.C."/>
            <person name="Kagawa T.F."/>
            <person name="Liu W."/>
            <person name="Song Y."/>
            <person name="Salvetti E."/>
            <person name="Wrobel A."/>
            <person name="Rasinkangas P."/>
            <person name="Parkhill J."/>
            <person name="Rea M.C."/>
            <person name="O'Sullivan O."/>
            <person name="Ritari J."/>
            <person name="Douillard F.P."/>
            <person name="Paul Ross R."/>
            <person name="Yang R."/>
            <person name="Briner A.E."/>
            <person name="Felis G.E."/>
            <person name="de Vos W.M."/>
            <person name="Barrangou R."/>
            <person name="Klaenhammer T.R."/>
            <person name="Caufield P.W."/>
            <person name="Cui Y."/>
            <person name="Zhang H."/>
            <person name="O'Toole P.W."/>
        </authorList>
    </citation>
    <scope>NUCLEOTIDE SEQUENCE [LARGE SCALE GENOMIC DNA]</scope>
    <source>
        <strain evidence="2 3">DSM 5007</strain>
    </source>
</reference>
<feature type="compositionally biased region" description="Basic and acidic residues" evidence="1">
    <location>
        <begin position="46"/>
        <end position="57"/>
    </location>
</feature>
<accession>A0A0R1WAG6</accession>
<organism evidence="2 3">
    <name type="scientific">Paucilactobacillus suebicus DSM 5007 = KCTC 3549</name>
    <dbReference type="NCBI Taxonomy" id="1423807"/>
    <lineage>
        <taxon>Bacteria</taxon>
        <taxon>Bacillati</taxon>
        <taxon>Bacillota</taxon>
        <taxon>Bacilli</taxon>
        <taxon>Lactobacillales</taxon>
        <taxon>Lactobacillaceae</taxon>
        <taxon>Paucilactobacillus</taxon>
    </lineage>
</organism>
<feature type="region of interest" description="Disordered" evidence="1">
    <location>
        <begin position="1"/>
        <end position="57"/>
    </location>
</feature>
<evidence type="ECO:0000313" key="3">
    <source>
        <dbReference type="Proteomes" id="UP000051820"/>
    </source>
</evidence>
<dbReference type="AlphaFoldDB" id="A0A0R1WAG6"/>
<dbReference type="Proteomes" id="UP000051820">
    <property type="component" value="Unassembled WGS sequence"/>
</dbReference>
<proteinExistence type="predicted"/>
<feature type="compositionally biased region" description="Polar residues" evidence="1">
    <location>
        <begin position="8"/>
        <end position="24"/>
    </location>
</feature>
<dbReference type="RefSeq" id="WP_155804356.1">
    <property type="nucleotide sequence ID" value="NZ_AZGF01000011.1"/>
</dbReference>
<protein>
    <submittedName>
        <fullName evidence="2">Uncharacterized protein</fullName>
    </submittedName>
</protein>
<dbReference type="EMBL" id="AZGF01000011">
    <property type="protein sequence ID" value="KRM12070.1"/>
    <property type="molecule type" value="Genomic_DNA"/>
</dbReference>
<gene>
    <name evidence="2" type="ORF">FD16_GL000282</name>
</gene>
<keyword evidence="3" id="KW-1185">Reference proteome</keyword>
<evidence type="ECO:0000256" key="1">
    <source>
        <dbReference type="SAM" id="MobiDB-lite"/>
    </source>
</evidence>
<dbReference type="OrthoDB" id="9940816at2"/>
<name>A0A0R1WAG6_9LACO</name>
<evidence type="ECO:0000313" key="2">
    <source>
        <dbReference type="EMBL" id="KRM12070.1"/>
    </source>
</evidence>
<comment type="caution">
    <text evidence="2">The sequence shown here is derived from an EMBL/GenBank/DDBJ whole genome shotgun (WGS) entry which is preliminary data.</text>
</comment>
<sequence length="57" mass="6558">MKKPTKKMSGSQRRAENRNNTTDSGETRTKNIHNHAPAHRAKQHLIHSEAKRKSEVQ</sequence>